<dbReference type="EMBL" id="JAEPCM010000383">
    <property type="protein sequence ID" value="MCG7946913.1"/>
    <property type="molecule type" value="Genomic_DNA"/>
</dbReference>
<proteinExistence type="predicted"/>
<protein>
    <submittedName>
        <fullName evidence="2">Alpha-E domain-containing protein</fullName>
    </submittedName>
</protein>
<dbReference type="Proteomes" id="UP000886667">
    <property type="component" value="Unassembled WGS sequence"/>
</dbReference>
<dbReference type="InterPro" id="IPR051680">
    <property type="entry name" value="ATP-dep_Glu-Cys_Ligase-2"/>
</dbReference>
<sequence>MLSRVAETIYWIGRYQERAENTARLITVNTNLMLDLPPKVAPGWDVLINLLGCYEFYLARHPEFTERRVANFLISDESNSSSIISTLCALRENARTIREILPREAWESINGYYQTALERKQSSFSRQGRQTYLEHIIAGSQLMTGLLAGSMNHDTAYNFLNLGRKLERADMTTRIIDVRSENPLPEEAPELTPFEDILWMSMLKSLSAHQMYRQHMQVRINRKDVLQFLFKTPGFPRSISYCTENIRFNLSRLPKNRTPLKVLKKIDTRLTEMLTDKIDNNVLHEFIDDLQIDFGTLHEAISKAYFPPALMSAA</sequence>
<dbReference type="InterPro" id="IPR007296">
    <property type="entry name" value="DUF403"/>
</dbReference>
<comment type="caution">
    <text evidence="2">The sequence shown here is derived from an EMBL/GenBank/DDBJ whole genome shotgun (WGS) entry which is preliminary data.</text>
</comment>
<dbReference type="AlphaFoldDB" id="A0A9E4N539"/>
<gene>
    <name evidence="2" type="ORF">JAZ07_11265</name>
</gene>
<evidence type="ECO:0000313" key="2">
    <source>
        <dbReference type="EMBL" id="MCG7946913.1"/>
    </source>
</evidence>
<dbReference type="PANTHER" id="PTHR34595:SF7">
    <property type="entry name" value="SLL1039 PROTEIN"/>
    <property type="match status" value="1"/>
</dbReference>
<reference evidence="2" key="1">
    <citation type="journal article" date="2021" name="Proc. Natl. Acad. Sci. U.S.A.">
        <title>Global biogeography of chemosynthetic symbionts reveals both localized and globally distributed symbiont groups. .</title>
        <authorList>
            <person name="Osvatic J.T."/>
            <person name="Wilkins L.G.E."/>
            <person name="Leibrecht L."/>
            <person name="Leray M."/>
            <person name="Zauner S."/>
            <person name="Polzin J."/>
            <person name="Camacho Y."/>
            <person name="Gros O."/>
            <person name="van Gils J.A."/>
            <person name="Eisen J.A."/>
            <person name="Petersen J.M."/>
            <person name="Yuen B."/>
        </authorList>
    </citation>
    <scope>NUCLEOTIDE SEQUENCE</scope>
    <source>
        <strain evidence="2">MAGclacostrist064TRANS</strain>
    </source>
</reference>
<organism evidence="2 3">
    <name type="scientific">Candidatus Thiodiazotropha taylori</name>
    <dbReference type="NCBI Taxonomy" id="2792791"/>
    <lineage>
        <taxon>Bacteria</taxon>
        <taxon>Pseudomonadati</taxon>
        <taxon>Pseudomonadota</taxon>
        <taxon>Gammaproteobacteria</taxon>
        <taxon>Chromatiales</taxon>
        <taxon>Sedimenticolaceae</taxon>
        <taxon>Candidatus Thiodiazotropha</taxon>
    </lineage>
</organism>
<name>A0A9E4N539_9GAMM</name>
<accession>A0A9E4N539</accession>
<dbReference type="PANTHER" id="PTHR34595">
    <property type="entry name" value="BLR5612 PROTEIN"/>
    <property type="match status" value="1"/>
</dbReference>
<feature type="domain" description="DUF403" evidence="1">
    <location>
        <begin position="1"/>
        <end position="306"/>
    </location>
</feature>
<dbReference type="Pfam" id="PF04168">
    <property type="entry name" value="Alpha-E"/>
    <property type="match status" value="1"/>
</dbReference>
<evidence type="ECO:0000313" key="3">
    <source>
        <dbReference type="Proteomes" id="UP000886667"/>
    </source>
</evidence>
<evidence type="ECO:0000259" key="1">
    <source>
        <dbReference type="Pfam" id="PF04168"/>
    </source>
</evidence>